<organism evidence="1 2">
    <name type="scientific">Dendrolimus kikuchii</name>
    <dbReference type="NCBI Taxonomy" id="765133"/>
    <lineage>
        <taxon>Eukaryota</taxon>
        <taxon>Metazoa</taxon>
        <taxon>Ecdysozoa</taxon>
        <taxon>Arthropoda</taxon>
        <taxon>Hexapoda</taxon>
        <taxon>Insecta</taxon>
        <taxon>Pterygota</taxon>
        <taxon>Neoptera</taxon>
        <taxon>Endopterygota</taxon>
        <taxon>Lepidoptera</taxon>
        <taxon>Glossata</taxon>
        <taxon>Ditrysia</taxon>
        <taxon>Bombycoidea</taxon>
        <taxon>Lasiocampidae</taxon>
        <taxon>Dendrolimus</taxon>
    </lineage>
</organism>
<dbReference type="Proteomes" id="UP000824533">
    <property type="component" value="Linkage Group LG05"/>
</dbReference>
<evidence type="ECO:0000313" key="2">
    <source>
        <dbReference type="Proteomes" id="UP000824533"/>
    </source>
</evidence>
<dbReference type="EMBL" id="CM034391">
    <property type="protein sequence ID" value="KAJ0181061.1"/>
    <property type="molecule type" value="Genomic_DNA"/>
</dbReference>
<protein>
    <submittedName>
        <fullName evidence="1">Uncharacterized protein</fullName>
    </submittedName>
</protein>
<proteinExistence type="predicted"/>
<gene>
    <name evidence="1" type="ORF">K1T71_003146</name>
</gene>
<name>A0ACC1DAZ8_9NEOP</name>
<sequence>MARSARIALDLALAITKTLRPMFTTAWQYAKVEVAPPMTVGYLQGPAGQKLEEAVSKVCDGFISGIEGSIKEIDLAEERAIKEKEAAIRAEQEKLKTQAKKKEQEKKRKEAENKAKKAKKSEAKAKETPPKKEEKKKDAKKK</sequence>
<accession>A0ACC1DAZ8</accession>
<evidence type="ECO:0000313" key="1">
    <source>
        <dbReference type="EMBL" id="KAJ0181061.1"/>
    </source>
</evidence>
<reference evidence="1 2" key="1">
    <citation type="journal article" date="2021" name="Front. Genet.">
        <title>Chromosome-Level Genome Assembly Reveals Significant Gene Expansion in the Toll and IMD Signaling Pathways of Dendrolimus kikuchii.</title>
        <authorList>
            <person name="Zhou J."/>
            <person name="Wu P."/>
            <person name="Xiong Z."/>
            <person name="Liu N."/>
            <person name="Zhao N."/>
            <person name="Ji M."/>
            <person name="Qiu Y."/>
            <person name="Yang B."/>
        </authorList>
    </citation>
    <scope>NUCLEOTIDE SEQUENCE [LARGE SCALE GENOMIC DNA]</scope>
    <source>
        <strain evidence="1">Ann1</strain>
    </source>
</reference>
<keyword evidence="2" id="KW-1185">Reference proteome</keyword>
<comment type="caution">
    <text evidence="1">The sequence shown here is derived from an EMBL/GenBank/DDBJ whole genome shotgun (WGS) entry which is preliminary data.</text>
</comment>